<dbReference type="SMART" id="SM00530">
    <property type="entry name" value="HTH_XRE"/>
    <property type="match status" value="1"/>
</dbReference>
<dbReference type="EMBL" id="PCRE01000059">
    <property type="protein sequence ID" value="PIP14632.1"/>
    <property type="molecule type" value="Genomic_DNA"/>
</dbReference>
<dbReference type="PANTHER" id="PTHR46797:SF1">
    <property type="entry name" value="METHYLPHOSPHONATE SYNTHASE"/>
    <property type="match status" value="1"/>
</dbReference>
<sequence length="72" mass="8726">MHGHFIYERLGHYITRKRYKMKLSQEEMAFRCGIDRTYLSRIEKGRANPSLRSLCKIAKILKTRLTKMFKYL</sequence>
<dbReference type="GO" id="GO:0003700">
    <property type="term" value="F:DNA-binding transcription factor activity"/>
    <property type="evidence" value="ECO:0007669"/>
    <property type="project" value="TreeGrafter"/>
</dbReference>
<feature type="domain" description="HTH cro/C1-type" evidence="2">
    <location>
        <begin position="14"/>
        <end position="68"/>
    </location>
</feature>
<organism evidence="3 4">
    <name type="scientific">Candidatus Roizmanbacteria bacterium CG23_combo_of_CG06-09_8_20_14_all_35_49</name>
    <dbReference type="NCBI Taxonomy" id="1974863"/>
    <lineage>
        <taxon>Bacteria</taxon>
        <taxon>Candidatus Roizmaniibacteriota</taxon>
    </lineage>
</organism>
<proteinExistence type="predicted"/>
<dbReference type="GO" id="GO:0005829">
    <property type="term" value="C:cytosol"/>
    <property type="evidence" value="ECO:0007669"/>
    <property type="project" value="TreeGrafter"/>
</dbReference>
<dbReference type="PANTHER" id="PTHR46797">
    <property type="entry name" value="HTH-TYPE TRANSCRIPTIONAL REGULATOR"/>
    <property type="match status" value="1"/>
</dbReference>
<comment type="caution">
    <text evidence="3">The sequence shown here is derived from an EMBL/GenBank/DDBJ whole genome shotgun (WGS) entry which is preliminary data.</text>
</comment>
<dbReference type="Gene3D" id="1.10.260.40">
    <property type="entry name" value="lambda repressor-like DNA-binding domains"/>
    <property type="match status" value="1"/>
</dbReference>
<dbReference type="Pfam" id="PF01381">
    <property type="entry name" value="HTH_3"/>
    <property type="match status" value="1"/>
</dbReference>
<keyword evidence="1" id="KW-0238">DNA-binding</keyword>
<evidence type="ECO:0000259" key="2">
    <source>
        <dbReference type="PROSITE" id="PS50943"/>
    </source>
</evidence>
<dbReference type="SUPFAM" id="SSF47413">
    <property type="entry name" value="lambda repressor-like DNA-binding domains"/>
    <property type="match status" value="1"/>
</dbReference>
<reference evidence="3 4" key="1">
    <citation type="submission" date="2017-09" db="EMBL/GenBank/DDBJ databases">
        <title>Depth-based differentiation of microbial function through sediment-hosted aquifers and enrichment of novel symbionts in the deep terrestrial subsurface.</title>
        <authorList>
            <person name="Probst A.J."/>
            <person name="Ladd B."/>
            <person name="Jarett J.K."/>
            <person name="Geller-Mcgrath D.E."/>
            <person name="Sieber C.M."/>
            <person name="Emerson J.B."/>
            <person name="Anantharaman K."/>
            <person name="Thomas B.C."/>
            <person name="Malmstrom R."/>
            <person name="Stieglmeier M."/>
            <person name="Klingl A."/>
            <person name="Woyke T."/>
            <person name="Ryan C.M."/>
            <person name="Banfield J.F."/>
        </authorList>
    </citation>
    <scope>NUCLEOTIDE SEQUENCE [LARGE SCALE GENOMIC DNA]</scope>
    <source>
        <strain evidence="3">CG23_combo_of_CG06-09_8_20_14_all_35_49</strain>
    </source>
</reference>
<protein>
    <submittedName>
        <fullName evidence="3">Transcriptional regulator</fullName>
    </submittedName>
</protein>
<dbReference type="InterPro" id="IPR050807">
    <property type="entry name" value="TransReg_Diox_bact_type"/>
</dbReference>
<dbReference type="GO" id="GO:0003677">
    <property type="term" value="F:DNA binding"/>
    <property type="evidence" value="ECO:0007669"/>
    <property type="project" value="UniProtKB-KW"/>
</dbReference>
<dbReference type="Proteomes" id="UP000231025">
    <property type="component" value="Unassembled WGS sequence"/>
</dbReference>
<dbReference type="CDD" id="cd00093">
    <property type="entry name" value="HTH_XRE"/>
    <property type="match status" value="1"/>
</dbReference>
<dbReference type="InterPro" id="IPR001387">
    <property type="entry name" value="Cro/C1-type_HTH"/>
</dbReference>
<name>A0A2G9Y5W9_9BACT</name>
<dbReference type="PROSITE" id="PS50943">
    <property type="entry name" value="HTH_CROC1"/>
    <property type="match status" value="1"/>
</dbReference>
<accession>A0A2G9Y5W9</accession>
<evidence type="ECO:0000256" key="1">
    <source>
        <dbReference type="ARBA" id="ARBA00023125"/>
    </source>
</evidence>
<evidence type="ECO:0000313" key="4">
    <source>
        <dbReference type="Proteomes" id="UP000231025"/>
    </source>
</evidence>
<dbReference type="InterPro" id="IPR010982">
    <property type="entry name" value="Lambda_DNA-bd_dom_sf"/>
</dbReference>
<evidence type="ECO:0000313" key="3">
    <source>
        <dbReference type="EMBL" id="PIP14632.1"/>
    </source>
</evidence>
<dbReference type="AlphaFoldDB" id="A0A2G9Y5W9"/>
<gene>
    <name evidence="3" type="ORF">COX47_04185</name>
</gene>